<organism evidence="7 8">
    <name type="scientific">Veillonella criceti</name>
    <dbReference type="NCBI Taxonomy" id="103891"/>
    <lineage>
        <taxon>Bacteria</taxon>
        <taxon>Bacillati</taxon>
        <taxon>Bacillota</taxon>
        <taxon>Negativicutes</taxon>
        <taxon>Veillonellales</taxon>
        <taxon>Veillonellaceae</taxon>
        <taxon>Veillonella</taxon>
    </lineage>
</organism>
<dbReference type="Proteomes" id="UP000255367">
    <property type="component" value="Unassembled WGS sequence"/>
</dbReference>
<feature type="transmembrane region" description="Helical" evidence="6">
    <location>
        <begin position="287"/>
        <end position="306"/>
    </location>
</feature>
<evidence type="ECO:0000256" key="2">
    <source>
        <dbReference type="ARBA" id="ARBA00007349"/>
    </source>
</evidence>
<sequence length="466" mass="51073">MGKWIKSICCVLVVLLFWLIPAPEGLAVATWRVLGLYLGTVLGIVLRPFPEPVILIISMSVLSTVYLQLKDALSAFSSSTSWLILTAFVIGHCFVITGLGKRIAYFLIDKFGHTTLRLGYVSTLTDFILSPAIPSNTARSGGLVYPIFQNLAYTLDSYPDKNPKRVGAFFMSLLYQNSLTTGTLFVTSGAIMPMMIHLSNTIMGADITWLGWAQAMLVPGCICLLLTPYIVYRINTPELKSIDNKALAKAGREEIGPMSTKEKLLALYFVLAIIGWVTGGMTKIPTAAVAIAFLAISMITNVISWTQVMDVKSGWSTFVWYSGIMGISDALTKGGFFLWLGDWFHNNLDLHIFPPLVALALLLVLTMLIRYFFASTIAYVVTLVPVIFTLGQVFGLPAIPLLLLVAASAQLASLLTHYGNAVGPLLFGAGYVAEGRWWLTGHVIAFYSMAVYFVVGLAWWHVLGLW</sequence>
<dbReference type="GO" id="GO:0016020">
    <property type="term" value="C:membrane"/>
    <property type="evidence" value="ECO:0007669"/>
    <property type="project" value="UniProtKB-SubCell"/>
</dbReference>
<proteinExistence type="inferred from homology"/>
<dbReference type="RefSeq" id="WP_115310491.1">
    <property type="nucleotide sequence ID" value="NZ_UHIO01000001.1"/>
</dbReference>
<evidence type="ECO:0000256" key="1">
    <source>
        <dbReference type="ARBA" id="ARBA00004141"/>
    </source>
</evidence>
<comment type="subcellular location">
    <subcellularLocation>
        <location evidence="1">Membrane</location>
        <topology evidence="1">Multi-pass membrane protein</topology>
    </subcellularLocation>
</comment>
<dbReference type="NCBIfam" id="TIGR00785">
    <property type="entry name" value="dass"/>
    <property type="match status" value="1"/>
</dbReference>
<dbReference type="Pfam" id="PF00939">
    <property type="entry name" value="Na_sulph_symp"/>
    <property type="match status" value="1"/>
</dbReference>
<dbReference type="InterPro" id="IPR030676">
    <property type="entry name" value="CitT-rel"/>
</dbReference>
<evidence type="ECO:0000313" key="8">
    <source>
        <dbReference type="Proteomes" id="UP000255367"/>
    </source>
</evidence>
<evidence type="ECO:0000256" key="6">
    <source>
        <dbReference type="SAM" id="Phobius"/>
    </source>
</evidence>
<keyword evidence="5 6" id="KW-0472">Membrane</keyword>
<name>A0A380NMZ4_9FIRM</name>
<dbReference type="InterPro" id="IPR001898">
    <property type="entry name" value="SLC13A/DASS"/>
</dbReference>
<gene>
    <name evidence="7" type="primary">ybhI_4</name>
    <name evidence="7" type="ORF">NCTC12020_01342</name>
</gene>
<dbReference type="OrthoDB" id="1401038at2"/>
<feature type="transmembrane region" description="Helical" evidence="6">
    <location>
        <begin position="380"/>
        <end position="405"/>
    </location>
</feature>
<evidence type="ECO:0000256" key="5">
    <source>
        <dbReference type="ARBA" id="ARBA00023136"/>
    </source>
</evidence>
<evidence type="ECO:0000313" key="7">
    <source>
        <dbReference type="EMBL" id="SUP43790.1"/>
    </source>
</evidence>
<accession>A0A380NMZ4</accession>
<dbReference type="GO" id="GO:0022857">
    <property type="term" value="F:transmembrane transporter activity"/>
    <property type="evidence" value="ECO:0007669"/>
    <property type="project" value="InterPro"/>
</dbReference>
<keyword evidence="3 6" id="KW-0812">Transmembrane</keyword>
<evidence type="ECO:0000256" key="3">
    <source>
        <dbReference type="ARBA" id="ARBA00022692"/>
    </source>
</evidence>
<protein>
    <submittedName>
        <fullName evidence="7">Inner membrane protein ybhI</fullName>
    </submittedName>
</protein>
<dbReference type="PANTHER" id="PTHR42826">
    <property type="entry name" value="DICARBOXYLATE TRANSPORTER 2.1, CHLOROPLASTIC"/>
    <property type="match status" value="1"/>
</dbReference>
<dbReference type="AlphaFoldDB" id="A0A380NMZ4"/>
<comment type="similarity">
    <text evidence="2">Belongs to the SLC13A/DASS transporter (TC 2.A.47) family. DIT1 subfamily.</text>
</comment>
<feature type="transmembrane region" description="Helical" evidence="6">
    <location>
        <begin position="444"/>
        <end position="462"/>
    </location>
</feature>
<feature type="transmembrane region" description="Helical" evidence="6">
    <location>
        <begin position="352"/>
        <end position="373"/>
    </location>
</feature>
<feature type="transmembrane region" description="Helical" evidence="6">
    <location>
        <begin position="318"/>
        <end position="340"/>
    </location>
</feature>
<keyword evidence="4 6" id="KW-1133">Transmembrane helix</keyword>
<keyword evidence="8" id="KW-1185">Reference proteome</keyword>
<feature type="transmembrane region" description="Helical" evidence="6">
    <location>
        <begin position="411"/>
        <end position="432"/>
    </location>
</feature>
<feature type="transmembrane region" description="Helical" evidence="6">
    <location>
        <begin position="169"/>
        <end position="192"/>
    </location>
</feature>
<dbReference type="PIRSF" id="PIRSF002457">
    <property type="entry name" value="DASS"/>
    <property type="match status" value="1"/>
</dbReference>
<feature type="transmembrane region" description="Helical" evidence="6">
    <location>
        <begin position="264"/>
        <end position="281"/>
    </location>
</feature>
<dbReference type="EMBL" id="UHIO01000001">
    <property type="protein sequence ID" value="SUP43790.1"/>
    <property type="molecule type" value="Genomic_DNA"/>
</dbReference>
<feature type="transmembrane region" description="Helical" evidence="6">
    <location>
        <begin position="212"/>
        <end position="232"/>
    </location>
</feature>
<feature type="transmembrane region" description="Helical" evidence="6">
    <location>
        <begin position="81"/>
        <end position="108"/>
    </location>
</feature>
<evidence type="ECO:0000256" key="4">
    <source>
        <dbReference type="ARBA" id="ARBA00022989"/>
    </source>
</evidence>
<reference evidence="7 8" key="1">
    <citation type="submission" date="2018-06" db="EMBL/GenBank/DDBJ databases">
        <authorList>
            <consortium name="Pathogen Informatics"/>
            <person name="Doyle S."/>
        </authorList>
    </citation>
    <scope>NUCLEOTIDE SEQUENCE [LARGE SCALE GENOMIC DNA]</scope>
    <source>
        <strain evidence="7 8">NCTC12020</strain>
    </source>
</reference>